<dbReference type="AlphaFoldDB" id="W6NDJ5"/>
<dbReference type="GO" id="GO:0071111">
    <property type="term" value="F:cyclic-guanylate-specific phosphodiesterase activity"/>
    <property type="evidence" value="ECO:0007669"/>
    <property type="project" value="InterPro"/>
</dbReference>
<evidence type="ECO:0000259" key="1">
    <source>
        <dbReference type="PROSITE" id="PS50883"/>
    </source>
</evidence>
<feature type="domain" description="EAL" evidence="1">
    <location>
        <begin position="2"/>
        <end position="134"/>
    </location>
</feature>
<dbReference type="Gene3D" id="3.20.20.450">
    <property type="entry name" value="EAL domain"/>
    <property type="match status" value="1"/>
</dbReference>
<gene>
    <name evidence="2" type="ORF">CTDIVETGP_0157</name>
</gene>
<dbReference type="GeneID" id="29420356"/>
<proteinExistence type="predicted"/>
<dbReference type="SUPFAM" id="SSF141868">
    <property type="entry name" value="EAL domain-like"/>
    <property type="match status" value="1"/>
</dbReference>
<dbReference type="OrthoDB" id="9813903at2"/>
<evidence type="ECO:0000313" key="3">
    <source>
        <dbReference type="Proteomes" id="UP000019482"/>
    </source>
</evidence>
<keyword evidence="3" id="KW-1185">Reference proteome</keyword>
<dbReference type="PANTHER" id="PTHR33121">
    <property type="entry name" value="CYCLIC DI-GMP PHOSPHODIESTERASE PDEF"/>
    <property type="match status" value="1"/>
</dbReference>
<evidence type="ECO:0000313" key="2">
    <source>
        <dbReference type="EMBL" id="CDL90087.1"/>
    </source>
</evidence>
<protein>
    <submittedName>
        <fullName evidence="2">EAL domain/GGDEF domain protein</fullName>
    </submittedName>
</protein>
<dbReference type="RefSeq" id="WP_023625191.1">
    <property type="nucleotide sequence ID" value="NZ_CBXI010000003.1"/>
</dbReference>
<dbReference type="EMBL" id="CBXI010000003">
    <property type="protein sequence ID" value="CDL90087.1"/>
    <property type="molecule type" value="Genomic_DNA"/>
</dbReference>
<sequence>MNLKYKYELEKILKSESINTVFQPIISLENGSVIGYEALSRGPEDSPLHLPENLFSTAEECDRIWELELLCREKAIERAKMIDKDKLLFINVDPKIFKDERFRKGFTREFLKKHRYGNRIFRTQDTNGDKTPLH</sequence>
<name>W6NDJ5_CLOTY</name>
<dbReference type="InterPro" id="IPR035919">
    <property type="entry name" value="EAL_sf"/>
</dbReference>
<accession>W6NDJ5</accession>
<dbReference type="InterPro" id="IPR001633">
    <property type="entry name" value="EAL_dom"/>
</dbReference>
<dbReference type="Pfam" id="PF00563">
    <property type="entry name" value="EAL"/>
    <property type="match status" value="1"/>
</dbReference>
<comment type="caution">
    <text evidence="2">The sequence shown here is derived from an EMBL/GenBank/DDBJ whole genome shotgun (WGS) entry which is preliminary data.</text>
</comment>
<reference evidence="2 3" key="1">
    <citation type="journal article" date="2015" name="Genome Announc.">
        <title>Draft Genome Sequence of Clostridium tyrobutyricum Strain DIVETGP, Isolated from Cow's Milk for Grana Padano Production.</title>
        <authorList>
            <person name="Soggiu A."/>
            <person name="Piras C."/>
            <person name="Gaiarsa S."/>
            <person name="Sassera D."/>
            <person name="Roncada P."/>
            <person name="Bendixen E."/>
            <person name="Brasca M."/>
            <person name="Bonizzi L."/>
        </authorList>
    </citation>
    <scope>NUCLEOTIDE SEQUENCE [LARGE SCALE GENOMIC DNA]</scope>
    <source>
        <strain evidence="2 3">DIVETGP</strain>
    </source>
</reference>
<dbReference type="PANTHER" id="PTHR33121:SF76">
    <property type="entry name" value="SIGNALING PROTEIN"/>
    <property type="match status" value="1"/>
</dbReference>
<organism evidence="2 3">
    <name type="scientific">Clostridium tyrobutyricum DIVETGP</name>
    <dbReference type="NCBI Taxonomy" id="1408889"/>
    <lineage>
        <taxon>Bacteria</taxon>
        <taxon>Bacillati</taxon>
        <taxon>Bacillota</taxon>
        <taxon>Clostridia</taxon>
        <taxon>Eubacteriales</taxon>
        <taxon>Clostridiaceae</taxon>
        <taxon>Clostridium</taxon>
    </lineage>
</organism>
<dbReference type="InterPro" id="IPR050706">
    <property type="entry name" value="Cyclic-di-GMP_PDE-like"/>
</dbReference>
<dbReference type="Proteomes" id="UP000019482">
    <property type="component" value="Unassembled WGS sequence"/>
</dbReference>
<dbReference type="PROSITE" id="PS50883">
    <property type="entry name" value="EAL"/>
    <property type="match status" value="1"/>
</dbReference>